<protein>
    <submittedName>
        <fullName evidence="1">Uncharacterized protein</fullName>
    </submittedName>
</protein>
<dbReference type="OrthoDB" id="9804380at2"/>
<organism evidence="1 2">
    <name type="scientific">Amedibacillus dolichus</name>
    <dbReference type="NCBI Taxonomy" id="31971"/>
    <lineage>
        <taxon>Bacteria</taxon>
        <taxon>Bacillati</taxon>
        <taxon>Bacillota</taxon>
        <taxon>Erysipelotrichia</taxon>
        <taxon>Erysipelotrichales</taxon>
        <taxon>Erysipelotrichaceae</taxon>
        <taxon>Amedibacillus</taxon>
    </lineage>
</organism>
<evidence type="ECO:0000313" key="1">
    <source>
        <dbReference type="EMBL" id="RHM03201.1"/>
    </source>
</evidence>
<gene>
    <name evidence="1" type="ORF">DWZ83_11085</name>
</gene>
<reference evidence="1 2" key="1">
    <citation type="submission" date="2018-08" db="EMBL/GenBank/DDBJ databases">
        <title>A genome reference for cultivated species of the human gut microbiota.</title>
        <authorList>
            <person name="Zou Y."/>
            <person name="Xue W."/>
            <person name="Luo G."/>
        </authorList>
    </citation>
    <scope>NUCLEOTIDE SEQUENCE [LARGE SCALE GENOMIC DNA]</scope>
    <source>
        <strain evidence="1 2">AF35-6BH</strain>
    </source>
</reference>
<dbReference type="AlphaFoldDB" id="A0A415NRW2"/>
<accession>A0A415NRW2</accession>
<proteinExistence type="predicted"/>
<comment type="caution">
    <text evidence="1">The sequence shown here is derived from an EMBL/GenBank/DDBJ whole genome shotgun (WGS) entry which is preliminary data.</text>
</comment>
<dbReference type="EMBL" id="QRPK01000164">
    <property type="protein sequence ID" value="RHM03201.1"/>
    <property type="molecule type" value="Genomic_DNA"/>
</dbReference>
<name>A0A415NRW2_9FIRM</name>
<sequence>MIKSYAKLKKQNKEKFKIPKSAQDTVPIDTIYKDGIFRMGNRYSKSYRFLDINYSIAYHLQRWYFSYGK</sequence>
<keyword evidence="2" id="KW-1185">Reference proteome</keyword>
<dbReference type="Proteomes" id="UP000284868">
    <property type="component" value="Unassembled WGS sequence"/>
</dbReference>
<evidence type="ECO:0000313" key="2">
    <source>
        <dbReference type="Proteomes" id="UP000284868"/>
    </source>
</evidence>